<dbReference type="Proteomes" id="UP000324222">
    <property type="component" value="Unassembled WGS sequence"/>
</dbReference>
<feature type="region of interest" description="Disordered" evidence="1">
    <location>
        <begin position="81"/>
        <end position="106"/>
    </location>
</feature>
<keyword evidence="3" id="KW-1185">Reference proteome</keyword>
<evidence type="ECO:0000313" key="2">
    <source>
        <dbReference type="EMBL" id="MPC22992.1"/>
    </source>
</evidence>
<proteinExistence type="predicted"/>
<evidence type="ECO:0000313" key="3">
    <source>
        <dbReference type="Proteomes" id="UP000324222"/>
    </source>
</evidence>
<reference evidence="2 3" key="1">
    <citation type="submission" date="2019-05" db="EMBL/GenBank/DDBJ databases">
        <title>Another draft genome of Portunus trituberculatus and its Hox gene families provides insights of decapod evolution.</title>
        <authorList>
            <person name="Jeong J.-H."/>
            <person name="Song I."/>
            <person name="Kim S."/>
            <person name="Choi T."/>
            <person name="Kim D."/>
            <person name="Ryu S."/>
            <person name="Kim W."/>
        </authorList>
    </citation>
    <scope>NUCLEOTIDE SEQUENCE [LARGE SCALE GENOMIC DNA]</scope>
    <source>
        <tissue evidence="2">Muscle</tissue>
    </source>
</reference>
<gene>
    <name evidence="2" type="ORF">E2C01_016024</name>
</gene>
<protein>
    <submittedName>
        <fullName evidence="2">Uncharacterized protein</fullName>
    </submittedName>
</protein>
<comment type="caution">
    <text evidence="2">The sequence shown here is derived from an EMBL/GenBank/DDBJ whole genome shotgun (WGS) entry which is preliminary data.</text>
</comment>
<dbReference type="AlphaFoldDB" id="A0A5B7DN02"/>
<accession>A0A5B7DN02</accession>
<feature type="compositionally biased region" description="Gly residues" evidence="1">
    <location>
        <begin position="87"/>
        <end position="106"/>
    </location>
</feature>
<sequence>MTSSDFRFSVLYPATVVEVMTEFRWISCFARPHNNTEASLDQRGADVEHRPGVLRVRHACVKPLLAVRHLKRWGVLAPPIAREQNGGRTGATGGGGGGEERGVMGGSGHKKRFIEIIVERKCGNRVIVATS</sequence>
<evidence type="ECO:0000256" key="1">
    <source>
        <dbReference type="SAM" id="MobiDB-lite"/>
    </source>
</evidence>
<dbReference type="EMBL" id="VSRR010001152">
    <property type="protein sequence ID" value="MPC22992.1"/>
    <property type="molecule type" value="Genomic_DNA"/>
</dbReference>
<name>A0A5B7DN02_PORTR</name>
<organism evidence="2 3">
    <name type="scientific">Portunus trituberculatus</name>
    <name type="common">Swimming crab</name>
    <name type="synonym">Neptunus trituberculatus</name>
    <dbReference type="NCBI Taxonomy" id="210409"/>
    <lineage>
        <taxon>Eukaryota</taxon>
        <taxon>Metazoa</taxon>
        <taxon>Ecdysozoa</taxon>
        <taxon>Arthropoda</taxon>
        <taxon>Crustacea</taxon>
        <taxon>Multicrustacea</taxon>
        <taxon>Malacostraca</taxon>
        <taxon>Eumalacostraca</taxon>
        <taxon>Eucarida</taxon>
        <taxon>Decapoda</taxon>
        <taxon>Pleocyemata</taxon>
        <taxon>Brachyura</taxon>
        <taxon>Eubrachyura</taxon>
        <taxon>Portunoidea</taxon>
        <taxon>Portunidae</taxon>
        <taxon>Portuninae</taxon>
        <taxon>Portunus</taxon>
    </lineage>
</organism>